<proteinExistence type="inferred from homology"/>
<keyword evidence="7" id="KW-1185">Reference proteome</keyword>
<dbReference type="PANTHER" id="PTHR12934:SF11">
    <property type="entry name" value="LARGE RIBOSOMAL SUBUNIT PROTEIN UL15M"/>
    <property type="match status" value="1"/>
</dbReference>
<dbReference type="VEuPathDB" id="PiroplasmaDB:BMR1_03g03400"/>
<accession>A0A0K3AS29</accession>
<evidence type="ECO:0000313" key="6">
    <source>
        <dbReference type="EMBL" id="CTQ41280.1"/>
    </source>
</evidence>
<evidence type="ECO:0000256" key="4">
    <source>
        <dbReference type="SAM" id="MobiDB-lite"/>
    </source>
</evidence>
<dbReference type="RefSeq" id="XP_012649291.1">
    <property type="nucleotide sequence ID" value="XM_012793837.1"/>
</dbReference>
<dbReference type="PANTHER" id="PTHR12934">
    <property type="entry name" value="50S RIBOSOMAL PROTEIN L15"/>
    <property type="match status" value="1"/>
</dbReference>
<dbReference type="OMA" id="DKCPGKG"/>
<dbReference type="GO" id="GO:0006412">
    <property type="term" value="P:translation"/>
    <property type="evidence" value="ECO:0007669"/>
    <property type="project" value="InterPro"/>
</dbReference>
<gene>
    <name evidence="6" type="ORF">BMR1_03g03400</name>
</gene>
<evidence type="ECO:0000259" key="5">
    <source>
        <dbReference type="Pfam" id="PF00828"/>
    </source>
</evidence>
<evidence type="ECO:0000256" key="1">
    <source>
        <dbReference type="ARBA" id="ARBA00007320"/>
    </source>
</evidence>
<dbReference type="EMBL" id="LN871598">
    <property type="protein sequence ID" value="CTQ41280.1"/>
    <property type="molecule type" value="Genomic_DNA"/>
</dbReference>
<dbReference type="AlphaFoldDB" id="A0A0K3AS29"/>
<evidence type="ECO:0000313" key="7">
    <source>
        <dbReference type="Proteomes" id="UP000002899"/>
    </source>
</evidence>
<dbReference type="InterPro" id="IPR036227">
    <property type="entry name" value="Ribosomal_uL15/eL18_sf"/>
</dbReference>
<reference evidence="6 7" key="2">
    <citation type="journal article" date="2013" name="PLoS ONE">
        <title>Whole genome mapping and re-organization of the nuclear and mitochondrial genomes of Babesia microti isolates.</title>
        <authorList>
            <person name="Cornillot E."/>
            <person name="Dassouli A."/>
            <person name="Garg A."/>
            <person name="Pachikara N."/>
            <person name="Randazzo S."/>
            <person name="Depoix D."/>
            <person name="Carcy B."/>
            <person name="Delbecq S."/>
            <person name="Frutos R."/>
            <person name="Silva J.C."/>
            <person name="Sutton R."/>
            <person name="Krause P.J."/>
            <person name="Mamoun C.B."/>
        </authorList>
    </citation>
    <scope>NUCLEOTIDE SEQUENCE [LARGE SCALE GENOMIC DNA]</scope>
    <source>
        <strain evidence="6 7">RI</strain>
    </source>
</reference>
<feature type="domain" description="Large ribosomal subunit protein uL15/eL18" evidence="5">
    <location>
        <begin position="157"/>
        <end position="232"/>
    </location>
</feature>
<keyword evidence="2 6" id="KW-0689">Ribosomal protein</keyword>
<dbReference type="GO" id="GO:0005762">
    <property type="term" value="C:mitochondrial large ribosomal subunit"/>
    <property type="evidence" value="ECO:0007669"/>
    <property type="project" value="TreeGrafter"/>
</dbReference>
<dbReference type="InterPro" id="IPR021131">
    <property type="entry name" value="Ribosomal_uL15/eL18"/>
</dbReference>
<keyword evidence="3" id="KW-0687">Ribonucleoprotein</keyword>
<dbReference type="Proteomes" id="UP000002899">
    <property type="component" value="Chromosome III"/>
</dbReference>
<evidence type="ECO:0000256" key="2">
    <source>
        <dbReference type="ARBA" id="ARBA00022980"/>
    </source>
</evidence>
<dbReference type="InterPro" id="IPR005749">
    <property type="entry name" value="Ribosomal_uL15_bac-type"/>
</dbReference>
<dbReference type="KEGG" id="bmic:BMR1_03g03400"/>
<dbReference type="SUPFAM" id="SSF52080">
    <property type="entry name" value="Ribosomal proteins L15p and L18e"/>
    <property type="match status" value="1"/>
</dbReference>
<organism evidence="6 7">
    <name type="scientific">Babesia microti (strain RI)</name>
    <dbReference type="NCBI Taxonomy" id="1133968"/>
    <lineage>
        <taxon>Eukaryota</taxon>
        <taxon>Sar</taxon>
        <taxon>Alveolata</taxon>
        <taxon>Apicomplexa</taxon>
        <taxon>Aconoidasida</taxon>
        <taxon>Piroplasmida</taxon>
        <taxon>Babesiidae</taxon>
        <taxon>Babesia</taxon>
    </lineage>
</organism>
<protein>
    <submittedName>
        <fullName evidence="6">54S ribosomal protein L10 mitochondrial</fullName>
    </submittedName>
</protein>
<sequence length="333" mass="38986">MVYNRLAFGNAYRYTCLYHKFLIVQCRNFANCIKRPDVKLVDGKLVGVHFEDMFANKSTAHNGARFVPHPFNRRFAYSKRPLFPIEPRNLRILGLKHKKRRGRGHKSSARGVRFSRRKKVGSVPRSRTFEGGTTPLYKRLAKWPDAWLSRQRKRLDPLNLSKLRYFIETGRLDTRFPITQRHLFDSKCVRVKRGVQLFNVNDYPFPYKIDIEVAGSDQSSIDVIKRVGGTVTIVYMDRINLRAHLKPYKFEILPKMSRPSLPMVHYLEKMKSRGCLVRYIKPLWLIEEEAEIAAEVAESKGPTDEPVKADIVEDIDDMVQEYRMKERTKKLII</sequence>
<reference evidence="6 7" key="1">
    <citation type="journal article" date="2012" name="Nucleic Acids Res.">
        <title>Sequencing of the smallest Apicomplexan genome from the human pathogen Babesia microti.</title>
        <authorList>
            <person name="Cornillot E."/>
            <person name="Hadj-Kaddour K."/>
            <person name="Dassouli A."/>
            <person name="Noel B."/>
            <person name="Ranwez V."/>
            <person name="Vacherie B."/>
            <person name="Augagneur Y."/>
            <person name="Bres V."/>
            <person name="Duclos A."/>
            <person name="Randazzo S."/>
            <person name="Carcy B."/>
            <person name="Debierre-Grockiego F."/>
            <person name="Delbecq S."/>
            <person name="Moubri-Menage K."/>
            <person name="Shams-Eldin H."/>
            <person name="Usmani-Brown S."/>
            <person name="Bringaud F."/>
            <person name="Wincker P."/>
            <person name="Vivares C.P."/>
            <person name="Schwarz R.T."/>
            <person name="Schetters T.P."/>
            <person name="Krause P.J."/>
            <person name="Gorenflot A."/>
            <person name="Berry V."/>
            <person name="Barbe V."/>
            <person name="Ben Mamoun C."/>
        </authorList>
    </citation>
    <scope>NUCLEOTIDE SEQUENCE [LARGE SCALE GENOMIC DNA]</scope>
    <source>
        <strain evidence="6 7">RI</strain>
    </source>
</reference>
<dbReference type="Pfam" id="PF00828">
    <property type="entry name" value="Ribosomal_L27A"/>
    <property type="match status" value="1"/>
</dbReference>
<dbReference type="GeneID" id="24425326"/>
<reference evidence="6 7" key="3">
    <citation type="journal article" date="2016" name="Sci. Rep.">
        <title>Genome-wide diversity and gene expression profiling of Babesia microti isolates identify polymorphic genes that mediate host-pathogen interactions.</title>
        <authorList>
            <person name="Silva J.C."/>
            <person name="Cornillot E."/>
            <person name="McCracken C."/>
            <person name="Usmani-Brown S."/>
            <person name="Dwivedi A."/>
            <person name="Ifeonu O.O."/>
            <person name="Crabtree J."/>
            <person name="Gotia H.T."/>
            <person name="Virji A.Z."/>
            <person name="Reynes C."/>
            <person name="Colinge J."/>
            <person name="Kumar V."/>
            <person name="Lawres L."/>
            <person name="Pazzi J.E."/>
            <person name="Pablo J.V."/>
            <person name="Hung C."/>
            <person name="Brancato J."/>
            <person name="Kumari P."/>
            <person name="Orvis J."/>
            <person name="Tretina K."/>
            <person name="Chibucos M."/>
            <person name="Ott S."/>
            <person name="Sadzewicz L."/>
            <person name="Sengamalay N."/>
            <person name="Shetty A.C."/>
            <person name="Su Q."/>
            <person name="Tallon L."/>
            <person name="Fraser C.M."/>
            <person name="Frutos R."/>
            <person name="Molina D.M."/>
            <person name="Krause P.J."/>
            <person name="Ben Mamoun C."/>
        </authorList>
    </citation>
    <scope>NUCLEOTIDE SEQUENCE [LARGE SCALE GENOMIC DNA]</scope>
    <source>
        <strain evidence="6 7">RI</strain>
    </source>
</reference>
<evidence type="ECO:0000256" key="3">
    <source>
        <dbReference type="ARBA" id="ARBA00023274"/>
    </source>
</evidence>
<dbReference type="OrthoDB" id="361383at2759"/>
<comment type="similarity">
    <text evidence="1">Belongs to the universal ribosomal protein uL15 family.</text>
</comment>
<dbReference type="GO" id="GO:0003735">
    <property type="term" value="F:structural constituent of ribosome"/>
    <property type="evidence" value="ECO:0007669"/>
    <property type="project" value="InterPro"/>
</dbReference>
<name>A0A0K3AS29_BABMR</name>
<feature type="region of interest" description="Disordered" evidence="4">
    <location>
        <begin position="98"/>
        <end position="117"/>
    </location>
</feature>